<sequence>MRDSPRGSASAKLAEFLSQANQNIALAREQNIQFTPALLRENLNKLAAFMTCKPEVSYIADRAWQLGDRAIPARVYSPDPHSALPVVVHFHGGGHMCGSVELYDPICRQLASTAHCVVISVEYRLAPEHPYPAGLEDCEHALRHYTEVLEDVAFITGPCIMGDSAGGAICTSLSERSLAESSLDIRKQILIYPSVDYTMASASYESNGAGFLLETPRVKWYFEQYFQDAALDAEKVRAASPLHGRIEAGLPATLIFTAGCDPLRDEGRTYAEALQRAGVKVEHHGLEDMIHAYMLLHDLVAEECLSTYQRIAHFIRMS</sequence>
<dbReference type="InterPro" id="IPR013094">
    <property type="entry name" value="AB_hydrolase_3"/>
</dbReference>
<dbReference type="RefSeq" id="WP_240591938.1">
    <property type="nucleotide sequence ID" value="NZ_JAKUDL010000006.1"/>
</dbReference>
<dbReference type="AlphaFoldDB" id="A0AAJ1BL56"/>
<dbReference type="Pfam" id="PF07859">
    <property type="entry name" value="Abhydrolase_3"/>
    <property type="match status" value="1"/>
</dbReference>
<evidence type="ECO:0000313" key="3">
    <source>
        <dbReference type="EMBL" id="MCH4295814.1"/>
    </source>
</evidence>
<evidence type="ECO:0000259" key="2">
    <source>
        <dbReference type="Pfam" id="PF07859"/>
    </source>
</evidence>
<keyword evidence="4" id="KW-1185">Reference proteome</keyword>
<dbReference type="InterPro" id="IPR050300">
    <property type="entry name" value="GDXG_lipolytic_enzyme"/>
</dbReference>
<keyword evidence="1 3" id="KW-0378">Hydrolase</keyword>
<gene>
    <name evidence="3" type="ORF">MJ923_16030</name>
</gene>
<reference evidence="3 4" key="1">
    <citation type="submission" date="2022-02" db="EMBL/GenBank/DDBJ databases">
        <title>The genome sequence of Shewanella sp. 3B26.</title>
        <authorList>
            <person name="Du J."/>
        </authorList>
    </citation>
    <scope>NUCLEOTIDE SEQUENCE [LARGE SCALE GENOMIC DNA]</scope>
    <source>
        <strain evidence="3 4">3B26</strain>
    </source>
</reference>
<organism evidence="3 4">
    <name type="scientific">Shewanella zhuhaiensis</name>
    <dbReference type="NCBI Taxonomy" id="2919576"/>
    <lineage>
        <taxon>Bacteria</taxon>
        <taxon>Pseudomonadati</taxon>
        <taxon>Pseudomonadota</taxon>
        <taxon>Gammaproteobacteria</taxon>
        <taxon>Alteromonadales</taxon>
        <taxon>Shewanellaceae</taxon>
        <taxon>Shewanella</taxon>
    </lineage>
</organism>
<dbReference type="EMBL" id="JAKUDL010000006">
    <property type="protein sequence ID" value="MCH4295814.1"/>
    <property type="molecule type" value="Genomic_DNA"/>
</dbReference>
<evidence type="ECO:0000313" key="4">
    <source>
        <dbReference type="Proteomes" id="UP001297581"/>
    </source>
</evidence>
<accession>A0AAJ1BL56</accession>
<dbReference type="Gene3D" id="3.40.50.1820">
    <property type="entry name" value="alpha/beta hydrolase"/>
    <property type="match status" value="1"/>
</dbReference>
<evidence type="ECO:0000256" key="1">
    <source>
        <dbReference type="ARBA" id="ARBA00022801"/>
    </source>
</evidence>
<dbReference type="PANTHER" id="PTHR48081">
    <property type="entry name" value="AB HYDROLASE SUPERFAMILY PROTEIN C4A8.06C"/>
    <property type="match status" value="1"/>
</dbReference>
<protein>
    <submittedName>
        <fullName evidence="3">Alpha/beta hydrolase</fullName>
    </submittedName>
</protein>
<name>A0AAJ1BL56_9GAMM</name>
<dbReference type="InterPro" id="IPR029058">
    <property type="entry name" value="AB_hydrolase_fold"/>
</dbReference>
<comment type="caution">
    <text evidence="3">The sequence shown here is derived from an EMBL/GenBank/DDBJ whole genome shotgun (WGS) entry which is preliminary data.</text>
</comment>
<dbReference type="Proteomes" id="UP001297581">
    <property type="component" value="Unassembled WGS sequence"/>
</dbReference>
<proteinExistence type="predicted"/>
<dbReference type="PANTHER" id="PTHR48081:SF8">
    <property type="entry name" value="ALPHA_BETA HYDROLASE FOLD-3 DOMAIN-CONTAINING PROTEIN-RELATED"/>
    <property type="match status" value="1"/>
</dbReference>
<dbReference type="SUPFAM" id="SSF53474">
    <property type="entry name" value="alpha/beta-Hydrolases"/>
    <property type="match status" value="1"/>
</dbReference>
<dbReference type="GO" id="GO:0016787">
    <property type="term" value="F:hydrolase activity"/>
    <property type="evidence" value="ECO:0007669"/>
    <property type="project" value="UniProtKB-KW"/>
</dbReference>
<feature type="domain" description="Alpha/beta hydrolase fold-3" evidence="2">
    <location>
        <begin position="87"/>
        <end position="294"/>
    </location>
</feature>